<dbReference type="InterPro" id="IPR002060">
    <property type="entry name" value="Squ/phyt_synthse"/>
</dbReference>
<dbReference type="EMBL" id="QFQP01000029">
    <property type="protein sequence ID" value="PZR07736.1"/>
    <property type="molecule type" value="Genomic_DNA"/>
</dbReference>
<dbReference type="AlphaFoldDB" id="A0A2W5T643"/>
<evidence type="ECO:0000313" key="1">
    <source>
        <dbReference type="EMBL" id="PZR07736.1"/>
    </source>
</evidence>
<comment type="caution">
    <text evidence="1">The sequence shown here is derived from an EMBL/GenBank/DDBJ whole genome shotgun (WGS) entry which is preliminary data.</text>
</comment>
<name>A0A2W5T643_9BACT</name>
<dbReference type="Proteomes" id="UP000249061">
    <property type="component" value="Unassembled WGS sequence"/>
</dbReference>
<dbReference type="GO" id="GO:0051996">
    <property type="term" value="F:squalene synthase [NAD(P)H] activity"/>
    <property type="evidence" value="ECO:0007669"/>
    <property type="project" value="InterPro"/>
</dbReference>
<dbReference type="Pfam" id="PF00494">
    <property type="entry name" value="SQS_PSY"/>
    <property type="match status" value="1"/>
</dbReference>
<dbReference type="SFLD" id="SFLDG01018">
    <property type="entry name" value="Squalene/Phytoene_Synthase_Lik"/>
    <property type="match status" value="1"/>
</dbReference>
<gene>
    <name evidence="1" type="ORF">DI536_26895</name>
</gene>
<dbReference type="InterPro" id="IPR008949">
    <property type="entry name" value="Isoprenoid_synthase_dom_sf"/>
</dbReference>
<dbReference type="GO" id="GO:0045338">
    <property type="term" value="P:farnesyl diphosphate metabolic process"/>
    <property type="evidence" value="ECO:0007669"/>
    <property type="project" value="InterPro"/>
</dbReference>
<evidence type="ECO:0008006" key="3">
    <source>
        <dbReference type="Google" id="ProtNLM"/>
    </source>
</evidence>
<accession>A0A2W5T643</accession>
<sequence length="343" mass="37204">MSGRVAGLQLNVRLTSASRWLLSGVRLRETSVTGAAVKIDDLLQKTSRTFALAIPLLPEPTQRAVGLAYLLFRVADTFEDATDWPRAKRIDALERFAELLELPVAQQQHEARKLADWSLVTPPVDHAGYLELLGELPWLMHETAQLSQAMRDVVVKHTLRTTEGMAQVVARADERGNLRLASLKDLTDYCYIVAGIVGELLTDAFLIDAPQLGSHAEKLRAGMLAFGEGLQLVNILKDAGDDARDGRVYLPTTVSREDIFALARTDLDLANGYVQALQQGGAPSGFLAFTGLSLGLAFKALDTLEARGTGAKVSRADVGRLFEALQAELAAGAPLDLRTLAQH</sequence>
<dbReference type="InterPro" id="IPR044844">
    <property type="entry name" value="Trans_IPPS_euk-type"/>
</dbReference>
<dbReference type="PANTHER" id="PTHR11626">
    <property type="entry name" value="FARNESYL-DIPHOSPHATE FARNESYLTRANSFERASE"/>
    <property type="match status" value="1"/>
</dbReference>
<dbReference type="SFLD" id="SFLDS00005">
    <property type="entry name" value="Isoprenoid_Synthase_Type_I"/>
    <property type="match status" value="1"/>
</dbReference>
<dbReference type="Gene3D" id="1.10.600.10">
    <property type="entry name" value="Farnesyl Diphosphate Synthase"/>
    <property type="match status" value="1"/>
</dbReference>
<evidence type="ECO:0000313" key="2">
    <source>
        <dbReference type="Proteomes" id="UP000249061"/>
    </source>
</evidence>
<reference evidence="1 2" key="1">
    <citation type="submission" date="2017-08" db="EMBL/GenBank/DDBJ databases">
        <title>Infants hospitalized years apart are colonized by the same room-sourced microbial strains.</title>
        <authorList>
            <person name="Brooks B."/>
            <person name="Olm M.R."/>
            <person name="Firek B.A."/>
            <person name="Baker R."/>
            <person name="Thomas B.C."/>
            <person name="Morowitz M.J."/>
            <person name="Banfield J.F."/>
        </authorList>
    </citation>
    <scope>NUCLEOTIDE SEQUENCE [LARGE SCALE GENOMIC DNA]</scope>
    <source>
        <strain evidence="1">S2_003_000_R2_14</strain>
    </source>
</reference>
<protein>
    <recommendedName>
        <fullName evidence="3">Farnesyl-diphosphate farnesyltransferase</fullName>
    </recommendedName>
</protein>
<organism evidence="1 2">
    <name type="scientific">Archangium gephyra</name>
    <dbReference type="NCBI Taxonomy" id="48"/>
    <lineage>
        <taxon>Bacteria</taxon>
        <taxon>Pseudomonadati</taxon>
        <taxon>Myxococcota</taxon>
        <taxon>Myxococcia</taxon>
        <taxon>Myxococcales</taxon>
        <taxon>Cystobacterineae</taxon>
        <taxon>Archangiaceae</taxon>
        <taxon>Archangium</taxon>
    </lineage>
</organism>
<dbReference type="PANTHER" id="PTHR11626:SF2">
    <property type="entry name" value="SQUALENE SYNTHASE"/>
    <property type="match status" value="1"/>
</dbReference>
<dbReference type="SUPFAM" id="SSF48576">
    <property type="entry name" value="Terpenoid synthases"/>
    <property type="match status" value="1"/>
</dbReference>
<proteinExistence type="predicted"/>